<dbReference type="AlphaFoldDB" id="A0A117NIL2"/>
<sequence>MYKSTKSKKTFYTRTYRKEEGLVGPLREVHQLPKLILHPAVHFSKRNPLSIHTRQRNPQGSMPNKREVTHLGRDVPCFSSIFKREDVPPT</sequence>
<comment type="caution">
    <text evidence="1">The sequence shown here is derived from an EMBL/GenBank/DDBJ whole genome shotgun (WGS) entry which is preliminary data.</text>
</comment>
<reference evidence="1" key="1">
    <citation type="journal article" date="2015" name="Genome Biol. Evol.">
        <title>Organellar Genomes of White Spruce (Picea glauca): Assembly and Annotation.</title>
        <authorList>
            <person name="Jackman S.D."/>
            <person name="Warren R.L."/>
            <person name="Gibb E.A."/>
            <person name="Vandervalk B.P."/>
            <person name="Mohamadi H."/>
            <person name="Chu J."/>
            <person name="Raymond A."/>
            <person name="Pleasance S."/>
            <person name="Coope R."/>
            <person name="Wildung M.R."/>
            <person name="Ritland C.E."/>
            <person name="Bousquet J."/>
            <person name="Jones S.J."/>
            <person name="Bohlmann J."/>
            <person name="Birol I."/>
        </authorList>
    </citation>
    <scope>NUCLEOTIDE SEQUENCE [LARGE SCALE GENOMIC DNA]</scope>
    <source>
        <tissue evidence="1">Flushing bud</tissue>
    </source>
</reference>
<organism evidence="1">
    <name type="scientific">Picea glauca</name>
    <name type="common">White spruce</name>
    <name type="synonym">Pinus glauca</name>
    <dbReference type="NCBI Taxonomy" id="3330"/>
    <lineage>
        <taxon>Eukaryota</taxon>
        <taxon>Viridiplantae</taxon>
        <taxon>Streptophyta</taxon>
        <taxon>Embryophyta</taxon>
        <taxon>Tracheophyta</taxon>
        <taxon>Spermatophyta</taxon>
        <taxon>Pinopsida</taxon>
        <taxon>Pinidae</taxon>
        <taxon>Conifers I</taxon>
        <taxon>Pinales</taxon>
        <taxon>Pinaceae</taxon>
        <taxon>Picea</taxon>
    </lineage>
</organism>
<keyword evidence="1" id="KW-0496">Mitochondrion</keyword>
<name>A0A117NIL2_PICGL</name>
<evidence type="ECO:0000313" key="1">
    <source>
        <dbReference type="EMBL" id="KUM50108.1"/>
    </source>
</evidence>
<proteinExistence type="predicted"/>
<protein>
    <submittedName>
        <fullName evidence="1">Uncharacterized protein</fullName>
    </submittedName>
</protein>
<dbReference type="EMBL" id="LKAM01000002">
    <property type="protein sequence ID" value="KUM50108.1"/>
    <property type="molecule type" value="Genomic_DNA"/>
</dbReference>
<gene>
    <name evidence="1" type="ORF">ABT39_MTgene3336</name>
</gene>
<accession>A0A117NIL2</accession>
<geneLocation type="mitochondrion" evidence="1"/>